<feature type="domain" description="YprB ribonuclease H-like" evidence="1">
    <location>
        <begin position="11"/>
        <end position="169"/>
    </location>
</feature>
<dbReference type="InterPro" id="IPR012337">
    <property type="entry name" value="RNaseH-like_sf"/>
</dbReference>
<evidence type="ECO:0000313" key="2">
    <source>
        <dbReference type="EMBL" id="HDL60096.1"/>
    </source>
</evidence>
<evidence type="ECO:0000259" key="1">
    <source>
        <dbReference type="Pfam" id="PF13482"/>
    </source>
</evidence>
<dbReference type="Proteomes" id="UP000886381">
    <property type="component" value="Unassembled WGS sequence"/>
</dbReference>
<dbReference type="InterPro" id="IPR038720">
    <property type="entry name" value="YprB_RNase_H-like_dom"/>
</dbReference>
<dbReference type="Gene3D" id="3.30.420.10">
    <property type="entry name" value="Ribonuclease H-like superfamily/Ribonuclease H"/>
    <property type="match status" value="1"/>
</dbReference>
<comment type="caution">
    <text evidence="2">The sequence shown here is derived from an EMBL/GenBank/DDBJ whole genome shotgun (WGS) entry which is preliminary data.</text>
</comment>
<sequence>MGEVNFLVIEVFFDVETKKLFSEINTNNPGDLGVSVVSVYKRELDSNQKEIQGEMRSFWEHEFTDMWKIFKEADRIIGFNSLKFDVPALQPYALFCLAELSHFDIMKKVRKSLGRRLSLDNLARSTLKETKIDTGINAVRYWRSGDKESLRKLRTYCEMDVKITCKLYDFGIKNSYLKFTDKWNNLRRLAVDFSYPNNKTYSGKQISLF</sequence>
<gene>
    <name evidence="2" type="ORF">ENH14_01425</name>
</gene>
<reference evidence="2" key="1">
    <citation type="journal article" date="2020" name="mSystems">
        <title>Genome- and Community-Level Interaction Insights into Carbon Utilization and Element Cycling Functions of Hydrothermarchaeota in Hydrothermal Sediment.</title>
        <authorList>
            <person name="Zhou Z."/>
            <person name="Liu Y."/>
            <person name="Xu W."/>
            <person name="Pan J."/>
            <person name="Luo Z.H."/>
            <person name="Li M."/>
        </authorList>
    </citation>
    <scope>NUCLEOTIDE SEQUENCE [LARGE SCALE GENOMIC DNA]</scope>
    <source>
        <strain evidence="2">HyVt-28</strain>
    </source>
</reference>
<dbReference type="Pfam" id="PF13482">
    <property type="entry name" value="RNase_H_2"/>
    <property type="match status" value="1"/>
</dbReference>
<accession>A0A7V0LUB8</accession>
<dbReference type="InterPro" id="IPR036397">
    <property type="entry name" value="RNaseH_sf"/>
</dbReference>
<organism evidence="2">
    <name type="scientific">candidate division WOR-3 bacterium</name>
    <dbReference type="NCBI Taxonomy" id="2052148"/>
    <lineage>
        <taxon>Bacteria</taxon>
        <taxon>Bacteria division WOR-3</taxon>
    </lineage>
</organism>
<proteinExistence type="predicted"/>
<name>A0A7V0LUB8_UNCW3</name>
<dbReference type="AlphaFoldDB" id="A0A7V0LUB8"/>
<dbReference type="EMBL" id="DRDR01000064">
    <property type="protein sequence ID" value="HDL60096.1"/>
    <property type="molecule type" value="Genomic_DNA"/>
</dbReference>
<protein>
    <recommendedName>
        <fullName evidence="1">YprB ribonuclease H-like domain-containing protein</fullName>
    </recommendedName>
</protein>
<dbReference type="GO" id="GO:0003676">
    <property type="term" value="F:nucleic acid binding"/>
    <property type="evidence" value="ECO:0007669"/>
    <property type="project" value="InterPro"/>
</dbReference>
<dbReference type="SUPFAM" id="SSF53098">
    <property type="entry name" value="Ribonuclease H-like"/>
    <property type="match status" value="1"/>
</dbReference>